<evidence type="ECO:0000256" key="1">
    <source>
        <dbReference type="ARBA" id="ARBA00004613"/>
    </source>
</evidence>
<dbReference type="InterPro" id="IPR006626">
    <property type="entry name" value="PbH1"/>
</dbReference>
<dbReference type="SMART" id="SM00710">
    <property type="entry name" value="PbH1"/>
    <property type="match status" value="8"/>
</dbReference>
<evidence type="ECO:0000256" key="3">
    <source>
        <dbReference type="ARBA" id="ARBA00022729"/>
    </source>
</evidence>
<dbReference type="InterPro" id="IPR052052">
    <property type="entry name" value="Polysaccharide_Lyase_9"/>
</dbReference>
<keyword evidence="2" id="KW-0964">Secreted</keyword>
<comment type="caution">
    <text evidence="6">The sequence shown here is derived from an EMBL/GenBank/DDBJ whole genome shotgun (WGS) entry which is preliminary data.</text>
</comment>
<name>A0A1I5XLM5_9BACI</name>
<dbReference type="InterPro" id="IPR011459">
    <property type="entry name" value="DUF1565"/>
</dbReference>
<dbReference type="PANTHER" id="PTHR40088">
    <property type="entry name" value="PECTATE LYASE (EUROFUNG)"/>
    <property type="match status" value="1"/>
</dbReference>
<dbReference type="InterPro" id="IPR012334">
    <property type="entry name" value="Pectin_lyas_fold"/>
</dbReference>
<evidence type="ECO:0000259" key="5">
    <source>
        <dbReference type="Pfam" id="PF13229"/>
    </source>
</evidence>
<sequence length="466" mass="51645">MKKSLFFIVLIALIISIVIVSNKRQSSLSEMRSLYISAEGDDHNNGTKAHPFKTLQKASKEATKGTTVFIRGGTYKEALTIKHSGTSTSPIVFRPYKKERVILDGSHIPQKEEETALVKIQDKSYITIQGLEIRNLSTSLTDQTPMGIYVTGKGTGIKLLSNKVHHIKTTGQDGNAHGIAVYGTKEITNLTIKGNLLEHLTLGSSESLVLNGNVSNFSVSNNTVRYSDNIGIDLIGYEGTAKKHDYVRNGKIKNNIVHHISSYSNPAYGEDYAAGGIYIDGGHHLIVSNNVVYKNDIGIEATSEHKGKDAQDITISHNTLYNNDYTGISIGGYDKKRGGTKNSLITHNVLYKNDLKELGGGQLLLQYNTKGNTIENNIFTASSSGIFISNDFKENKNNHLNRNVYDSRIGEDAIWIWKKQEVYSLSSFKKLTNSDEKSIFANPHYKHEKEFNFSLKEGTKADLLIH</sequence>
<accession>A0A1I5XLM5</accession>
<proteinExistence type="predicted"/>
<comment type="subcellular location">
    <subcellularLocation>
        <location evidence="1">Secreted</location>
    </subcellularLocation>
</comment>
<dbReference type="RefSeq" id="WP_061803424.1">
    <property type="nucleotide sequence ID" value="NZ_FOXX01000002.1"/>
</dbReference>
<dbReference type="PANTHER" id="PTHR40088:SF2">
    <property type="entry name" value="SECRETED SUGAR HYDROLASE"/>
    <property type="match status" value="1"/>
</dbReference>
<evidence type="ECO:0000259" key="4">
    <source>
        <dbReference type="Pfam" id="PF07602"/>
    </source>
</evidence>
<evidence type="ECO:0000313" key="7">
    <source>
        <dbReference type="Proteomes" id="UP000182762"/>
    </source>
</evidence>
<evidence type="ECO:0000256" key="2">
    <source>
        <dbReference type="ARBA" id="ARBA00022525"/>
    </source>
</evidence>
<feature type="domain" description="Right handed beta helix" evidence="5">
    <location>
        <begin position="251"/>
        <end position="420"/>
    </location>
</feature>
<dbReference type="Pfam" id="PF13229">
    <property type="entry name" value="Beta_helix"/>
    <property type="match status" value="1"/>
</dbReference>
<dbReference type="Pfam" id="PF07602">
    <property type="entry name" value="DUF1565"/>
    <property type="match status" value="1"/>
</dbReference>
<gene>
    <name evidence="6" type="ORF">SAMN02745910_00939</name>
</gene>
<reference evidence="6 7" key="1">
    <citation type="submission" date="2016-10" db="EMBL/GenBank/DDBJ databases">
        <authorList>
            <person name="Varghese N."/>
            <person name="Submissions S."/>
        </authorList>
    </citation>
    <scope>NUCLEOTIDE SEQUENCE [LARGE SCALE GENOMIC DNA]</scope>
    <source>
        <strain evidence="6 7">DSM 13796</strain>
    </source>
</reference>
<dbReference type="EMBL" id="FOXX01000002">
    <property type="protein sequence ID" value="SFQ32883.1"/>
    <property type="molecule type" value="Genomic_DNA"/>
</dbReference>
<dbReference type="InterPro" id="IPR011050">
    <property type="entry name" value="Pectin_lyase_fold/virulence"/>
</dbReference>
<dbReference type="Proteomes" id="UP000182762">
    <property type="component" value="Unassembled WGS sequence"/>
</dbReference>
<feature type="domain" description="DUF1565" evidence="4">
    <location>
        <begin position="39"/>
        <end position="79"/>
    </location>
</feature>
<dbReference type="Gene3D" id="2.160.20.10">
    <property type="entry name" value="Single-stranded right-handed beta-helix, Pectin lyase-like"/>
    <property type="match status" value="1"/>
</dbReference>
<keyword evidence="3" id="KW-0732">Signal</keyword>
<dbReference type="GeneID" id="93709686"/>
<dbReference type="SUPFAM" id="SSF51126">
    <property type="entry name" value="Pectin lyase-like"/>
    <property type="match status" value="1"/>
</dbReference>
<keyword evidence="7" id="KW-1185">Reference proteome</keyword>
<organism evidence="6 7">
    <name type="scientific">Priestia endophytica DSM 13796</name>
    <dbReference type="NCBI Taxonomy" id="1121089"/>
    <lineage>
        <taxon>Bacteria</taxon>
        <taxon>Bacillati</taxon>
        <taxon>Bacillota</taxon>
        <taxon>Bacilli</taxon>
        <taxon>Bacillales</taxon>
        <taxon>Bacillaceae</taxon>
        <taxon>Priestia</taxon>
    </lineage>
</organism>
<evidence type="ECO:0000313" key="6">
    <source>
        <dbReference type="EMBL" id="SFQ32883.1"/>
    </source>
</evidence>
<protein>
    <submittedName>
        <fullName evidence="6">Right handed beta helix region</fullName>
    </submittedName>
</protein>
<dbReference type="InterPro" id="IPR039448">
    <property type="entry name" value="Beta_helix"/>
</dbReference>